<evidence type="ECO:0000313" key="2">
    <source>
        <dbReference type="EMBL" id="NKY29641.1"/>
    </source>
</evidence>
<accession>A0A7X6L853</accession>
<dbReference type="InterPro" id="IPR024072">
    <property type="entry name" value="DHFR-like_dom_sf"/>
</dbReference>
<dbReference type="GO" id="GO:0009231">
    <property type="term" value="P:riboflavin biosynthetic process"/>
    <property type="evidence" value="ECO:0007669"/>
    <property type="project" value="InterPro"/>
</dbReference>
<name>A0A7X6L853_9NOCA</name>
<dbReference type="Pfam" id="PF01872">
    <property type="entry name" value="RibD_C"/>
    <property type="match status" value="1"/>
</dbReference>
<dbReference type="InterPro" id="IPR002734">
    <property type="entry name" value="RibDG_C"/>
</dbReference>
<proteinExistence type="predicted"/>
<keyword evidence="3" id="KW-1185">Reference proteome</keyword>
<dbReference type="GO" id="GO:0008703">
    <property type="term" value="F:5-amino-6-(5-phosphoribosylamino)uracil reductase activity"/>
    <property type="evidence" value="ECO:0007669"/>
    <property type="project" value="InterPro"/>
</dbReference>
<organism evidence="2 3">
    <name type="scientific">Nocardia gamkensis</name>
    <dbReference type="NCBI Taxonomy" id="352869"/>
    <lineage>
        <taxon>Bacteria</taxon>
        <taxon>Bacillati</taxon>
        <taxon>Actinomycetota</taxon>
        <taxon>Actinomycetes</taxon>
        <taxon>Mycobacteriales</taxon>
        <taxon>Nocardiaceae</taxon>
        <taxon>Nocardia</taxon>
    </lineage>
</organism>
<feature type="domain" description="Bacterial bifunctional deaminase-reductase C-terminal" evidence="1">
    <location>
        <begin position="3"/>
        <end position="180"/>
    </location>
</feature>
<dbReference type="EMBL" id="JAAXOS010000013">
    <property type="protein sequence ID" value="NKY29641.1"/>
    <property type="molecule type" value="Genomic_DNA"/>
</dbReference>
<reference evidence="2 3" key="1">
    <citation type="submission" date="2020-04" db="EMBL/GenBank/DDBJ databases">
        <title>MicrobeNet Type strains.</title>
        <authorList>
            <person name="Nicholson A.C."/>
        </authorList>
    </citation>
    <scope>NUCLEOTIDE SEQUENCE [LARGE SCALE GENOMIC DNA]</scope>
    <source>
        <strain evidence="2 3">DSM 44956</strain>
    </source>
</reference>
<dbReference type="InterPro" id="IPR050765">
    <property type="entry name" value="Riboflavin_Biosynth_HTPR"/>
</dbReference>
<dbReference type="PANTHER" id="PTHR38011:SF11">
    <property type="entry name" value="2,5-DIAMINO-6-RIBOSYLAMINO-4(3H)-PYRIMIDINONE 5'-PHOSPHATE REDUCTASE"/>
    <property type="match status" value="1"/>
</dbReference>
<dbReference type="PANTHER" id="PTHR38011">
    <property type="entry name" value="DIHYDROFOLATE REDUCTASE FAMILY PROTEIN (AFU_ORTHOLOGUE AFUA_8G06820)"/>
    <property type="match status" value="1"/>
</dbReference>
<sequence length="191" mass="20791">MRKLVYYVAVSLDGYIAGPAGEFDFYPSDAEMGAWLNGRYPEFVPSHLRPLVGMAVDEPNKRCDTAVMGRRSYEPALSEGVTSPYAHLKQYVVSSTLGRIDDPAVELVERDPLGLVRELKQAEGGDIWLVGGGELAAQLLSEIDEMIIKSYPVVAGSGISAFSGVFGPTLFAPVQRREFGNGAQVTWFTRA</sequence>
<dbReference type="RefSeq" id="WP_062972287.1">
    <property type="nucleotide sequence ID" value="NZ_JAAXOS010000013.1"/>
</dbReference>
<dbReference type="SUPFAM" id="SSF53597">
    <property type="entry name" value="Dihydrofolate reductase-like"/>
    <property type="match status" value="1"/>
</dbReference>
<dbReference type="AlphaFoldDB" id="A0A7X6L853"/>
<dbReference type="Proteomes" id="UP000540698">
    <property type="component" value="Unassembled WGS sequence"/>
</dbReference>
<comment type="caution">
    <text evidence="2">The sequence shown here is derived from an EMBL/GenBank/DDBJ whole genome shotgun (WGS) entry which is preliminary data.</text>
</comment>
<dbReference type="Gene3D" id="3.40.430.10">
    <property type="entry name" value="Dihydrofolate Reductase, subunit A"/>
    <property type="match status" value="1"/>
</dbReference>
<gene>
    <name evidence="2" type="ORF">HGB38_26025</name>
</gene>
<protein>
    <submittedName>
        <fullName evidence="2">Dihydrofolate reductase</fullName>
    </submittedName>
</protein>
<evidence type="ECO:0000313" key="3">
    <source>
        <dbReference type="Proteomes" id="UP000540698"/>
    </source>
</evidence>
<evidence type="ECO:0000259" key="1">
    <source>
        <dbReference type="Pfam" id="PF01872"/>
    </source>
</evidence>